<name>A0AA41YC66_9BACT</name>
<sequence length="82" mass="9799">MTEWKHKKTVPDGEKCKLNGINVWDYKWIPTQNSIIVKDPLYKQDHKMQIFEIKTDNKTVTFAAGEFSNGVWGFYQEKNKWF</sequence>
<organism evidence="1 2">
    <name type="scientific">Gaoshiqia sediminis</name>
    <dbReference type="NCBI Taxonomy" id="2986998"/>
    <lineage>
        <taxon>Bacteria</taxon>
        <taxon>Pseudomonadati</taxon>
        <taxon>Bacteroidota</taxon>
        <taxon>Bacteroidia</taxon>
        <taxon>Marinilabiliales</taxon>
        <taxon>Prolixibacteraceae</taxon>
        <taxon>Gaoshiqia</taxon>
    </lineage>
</organism>
<evidence type="ECO:0000313" key="1">
    <source>
        <dbReference type="EMBL" id="MCW0483668.1"/>
    </source>
</evidence>
<proteinExistence type="predicted"/>
<protein>
    <submittedName>
        <fullName evidence="1">Uncharacterized protein</fullName>
    </submittedName>
</protein>
<accession>A0AA41YC66</accession>
<dbReference type="AlphaFoldDB" id="A0AA41YC66"/>
<comment type="caution">
    <text evidence="1">The sequence shown here is derived from an EMBL/GenBank/DDBJ whole genome shotgun (WGS) entry which is preliminary data.</text>
</comment>
<evidence type="ECO:0000313" key="2">
    <source>
        <dbReference type="Proteomes" id="UP001163821"/>
    </source>
</evidence>
<dbReference type="EMBL" id="JAPAAF010000020">
    <property type="protein sequence ID" value="MCW0483668.1"/>
    <property type="molecule type" value="Genomic_DNA"/>
</dbReference>
<reference evidence="1" key="1">
    <citation type="submission" date="2022-10" db="EMBL/GenBank/DDBJ databases">
        <title>Gaoshiqiia sediminis gen. nov., sp. nov., isolated from coastal sediment.</title>
        <authorList>
            <person name="Yu W.X."/>
            <person name="Mu D.S."/>
            <person name="Du J.Z."/>
            <person name="Liang Y.Q."/>
        </authorList>
    </citation>
    <scope>NUCLEOTIDE SEQUENCE</scope>
    <source>
        <strain evidence="1">A06</strain>
    </source>
</reference>
<dbReference type="Proteomes" id="UP001163821">
    <property type="component" value="Unassembled WGS sequence"/>
</dbReference>
<keyword evidence="2" id="KW-1185">Reference proteome</keyword>
<dbReference type="RefSeq" id="WP_282592270.1">
    <property type="nucleotide sequence ID" value="NZ_JAPAAF010000020.1"/>
</dbReference>
<gene>
    <name evidence="1" type="ORF">N2K84_13070</name>
</gene>